<evidence type="ECO:0008006" key="3">
    <source>
        <dbReference type="Google" id="ProtNLM"/>
    </source>
</evidence>
<protein>
    <recommendedName>
        <fullName evidence="3">RNA polymerase, alpha chain C terminal domain</fullName>
    </recommendedName>
</protein>
<keyword evidence="2" id="KW-1185">Reference proteome</keyword>
<name>A0A2P7Q2U9_9FIRM</name>
<proteinExistence type="predicted"/>
<organism evidence="1 2">
    <name type="scientific">Peptostreptococcus russellii</name>
    <dbReference type="NCBI Taxonomy" id="215200"/>
    <lineage>
        <taxon>Bacteria</taxon>
        <taxon>Bacillati</taxon>
        <taxon>Bacillota</taxon>
        <taxon>Clostridia</taxon>
        <taxon>Peptostreptococcales</taxon>
        <taxon>Peptostreptococcaceae</taxon>
        <taxon>Peptostreptococcus</taxon>
    </lineage>
</organism>
<reference evidence="1" key="1">
    <citation type="thesis" date="2015" institute="Rutgers" country="The State University of New Jersey, 14 College Farm Rd., New Brunswick, NJ, USA">
        <title>Ammonia toxicity in bacteria and its implications for treatment of and resource recovery from highly nitrogenous organic wastes.</title>
        <authorList>
            <person name="Luther A.K."/>
        </authorList>
    </citation>
    <scope>NUCLEOTIDE SEQUENCE</scope>
    <source>
        <strain evidence="1">RT-10B</strain>
    </source>
</reference>
<sequence length="1161" mass="138241">MGEKTKELIHINEEKTDDEISSKYKNENMDIYTDINVLSYNKILHKKDISPLEYLKESYPEDIKKVTMDDIFYSKIYIDFIKYCSSNEIITLYDLTDSCIESFLESVENLSDRNKIEFKIENILEDMKESFNRNFFELDYLKENYEDILRNSLIESIFDERKYLLFREFCVKNKIVTLMDLRKEALVRFTFSKSIGKRKKEEIILKIEHFLLDILGDDEDGSIFNYIKENYPEDLKDLKINDIFKEYKHIMFRIHCEDNDIISLYDLNIEAQKDYFNKFNIKDSKKKLIINALKKEYLSIIKKNLILSSVIPQEKKIGIDEYSHINVEKNYFKLIPIDNLLPDKYLAYEYMKKKLEEDGVENLLDLMGYDISKLRYVPGVGEKRYSEFFDHIKENIRKAKETVRVIETERFLLEENIYSVVSEKTVWEVISGVGLKVGRKSYNQDEISQYQGMRYIDIKDYSLIRYLINIKKNLEKIMNIEETVSEMKFSEYSELEKTMLFDRIIGKKSLEEISELTGESTLKLDKIEKEIIQNINRVLKEKKFTIALRAIYDNYKRMPIEKLDDYLGENEKILIDLIKANVVYNIFYIKEYKSMAYFNLEGIASNVEYEKEQLDSFGEIRSIKNIFRKYNQVSVEDTIFAEIFKNSECKRFMRENGVYLVDDYYYKEGISKIDLFEFYLRYYHKEPLRLNSKTVPEYNRFFKEKLGIEMKMNSRSLEGLASRSDKIILVNPRTYSHIDLVDIDEVTLLHMKKILDLRLSKKNYVNAKEIYEIMEEYYPGTFYGKHHVYSLINHHFDDYNTSKGNSLDITTKGNQISMKTDVIFDICKENNSIISIKDLKDKTDWSTNRIYNAIDNSEEVIKMGPSKCVIIEDILNEEIKEKIKKISLEAFKEGYAFTKKLYSEYILKDDVLSEFVDRYDIKHPKEIASLIKYMNENIVGNNNFLYCKNQDIKSIEDVIRLKYPKYLTVDNLRELLSKFGYSQISIYQTVDRIVNKGIYIQVDKETFLAKDKFLLENKEVEKLVEFAKDTISKNGFFIPKEYIKEIQKDIDFKEFEINQFTISNILEENGFKKLFRYKMKNSMDVIVLVDEESEYKDIDELAYDILKESYEGNMNERDVYDFLSEVGIYEEIEDPIYKKMYNDMKMNGYISVDDEGKVILK</sequence>
<dbReference type="Proteomes" id="UP000241434">
    <property type="component" value="Unassembled WGS sequence"/>
</dbReference>
<dbReference type="RefSeq" id="WP_106775911.1">
    <property type="nucleotide sequence ID" value="NZ_JYGE01000001.1"/>
</dbReference>
<dbReference type="EMBL" id="JYGE01000001">
    <property type="protein sequence ID" value="PSJ32293.1"/>
    <property type="molecule type" value="Genomic_DNA"/>
</dbReference>
<accession>A0A2P7Q2U9</accession>
<gene>
    <name evidence="1" type="ORF">UF10_00575</name>
</gene>
<evidence type="ECO:0000313" key="1">
    <source>
        <dbReference type="EMBL" id="PSJ32293.1"/>
    </source>
</evidence>
<dbReference type="OrthoDB" id="2784268at2"/>
<dbReference type="AlphaFoldDB" id="A0A2P7Q2U9"/>
<evidence type="ECO:0000313" key="2">
    <source>
        <dbReference type="Proteomes" id="UP000241434"/>
    </source>
</evidence>
<comment type="caution">
    <text evidence="1">The sequence shown here is derived from an EMBL/GenBank/DDBJ whole genome shotgun (WGS) entry which is preliminary data.</text>
</comment>